<evidence type="ECO:0000256" key="1">
    <source>
        <dbReference type="SAM" id="MobiDB-lite"/>
    </source>
</evidence>
<evidence type="ECO:0000313" key="3">
    <source>
        <dbReference type="Proteomes" id="UP001283361"/>
    </source>
</evidence>
<feature type="compositionally biased region" description="Low complexity" evidence="1">
    <location>
        <begin position="37"/>
        <end position="47"/>
    </location>
</feature>
<reference evidence="2" key="1">
    <citation type="journal article" date="2023" name="G3 (Bethesda)">
        <title>A reference genome for the long-term kleptoplast-retaining sea slug Elysia crispata morphotype clarki.</title>
        <authorList>
            <person name="Eastman K.E."/>
            <person name="Pendleton A.L."/>
            <person name="Shaikh M.A."/>
            <person name="Suttiyut T."/>
            <person name="Ogas R."/>
            <person name="Tomko P."/>
            <person name="Gavelis G."/>
            <person name="Widhalm J.R."/>
            <person name="Wisecaver J.H."/>
        </authorList>
    </citation>
    <scope>NUCLEOTIDE SEQUENCE</scope>
    <source>
        <strain evidence="2">ECLA1</strain>
    </source>
</reference>
<feature type="non-terminal residue" evidence="2">
    <location>
        <position position="76"/>
    </location>
</feature>
<dbReference type="EMBL" id="JAWDGP010000533">
    <property type="protein sequence ID" value="KAK3799863.1"/>
    <property type="molecule type" value="Genomic_DNA"/>
</dbReference>
<accession>A0AAE1B5F3</accession>
<proteinExistence type="predicted"/>
<feature type="compositionally biased region" description="Basic and acidic residues" evidence="1">
    <location>
        <begin position="26"/>
        <end position="36"/>
    </location>
</feature>
<comment type="caution">
    <text evidence="2">The sequence shown here is derived from an EMBL/GenBank/DDBJ whole genome shotgun (WGS) entry which is preliminary data.</text>
</comment>
<evidence type="ECO:0000313" key="2">
    <source>
        <dbReference type="EMBL" id="KAK3799863.1"/>
    </source>
</evidence>
<feature type="region of interest" description="Disordered" evidence="1">
    <location>
        <begin position="1"/>
        <end position="76"/>
    </location>
</feature>
<organism evidence="2 3">
    <name type="scientific">Elysia crispata</name>
    <name type="common">lettuce slug</name>
    <dbReference type="NCBI Taxonomy" id="231223"/>
    <lineage>
        <taxon>Eukaryota</taxon>
        <taxon>Metazoa</taxon>
        <taxon>Spiralia</taxon>
        <taxon>Lophotrochozoa</taxon>
        <taxon>Mollusca</taxon>
        <taxon>Gastropoda</taxon>
        <taxon>Heterobranchia</taxon>
        <taxon>Euthyneura</taxon>
        <taxon>Panpulmonata</taxon>
        <taxon>Sacoglossa</taxon>
        <taxon>Placobranchoidea</taxon>
        <taxon>Plakobranchidae</taxon>
        <taxon>Elysia</taxon>
    </lineage>
</organism>
<keyword evidence="3" id="KW-1185">Reference proteome</keyword>
<name>A0AAE1B5F3_9GAST</name>
<gene>
    <name evidence="2" type="ORF">RRG08_014535</name>
</gene>
<protein>
    <submittedName>
        <fullName evidence="2">Uncharacterized protein</fullName>
    </submittedName>
</protein>
<dbReference type="AlphaFoldDB" id="A0AAE1B5F3"/>
<dbReference type="Proteomes" id="UP001283361">
    <property type="component" value="Unassembled WGS sequence"/>
</dbReference>
<sequence>MSGARSSVIAAAKKGMSLDSALSDSESSRRETESRCGSESGCSERGGLVSAEDGGAVSDHGVGGAGCEGSSPCGYR</sequence>